<accession>A0A553PRF6</accession>
<organism evidence="1 2">
    <name type="scientific">Tigriopus californicus</name>
    <name type="common">Marine copepod</name>
    <dbReference type="NCBI Taxonomy" id="6832"/>
    <lineage>
        <taxon>Eukaryota</taxon>
        <taxon>Metazoa</taxon>
        <taxon>Ecdysozoa</taxon>
        <taxon>Arthropoda</taxon>
        <taxon>Crustacea</taxon>
        <taxon>Multicrustacea</taxon>
        <taxon>Hexanauplia</taxon>
        <taxon>Copepoda</taxon>
        <taxon>Harpacticoida</taxon>
        <taxon>Harpacticidae</taxon>
        <taxon>Tigriopus</taxon>
    </lineage>
</organism>
<name>A0A553PRF6_TIGCA</name>
<keyword evidence="2" id="KW-1185">Reference proteome</keyword>
<reference evidence="1 2" key="1">
    <citation type="journal article" date="2018" name="Nat. Ecol. Evol.">
        <title>Genomic signatures of mitonuclear coevolution across populations of Tigriopus californicus.</title>
        <authorList>
            <person name="Barreto F.S."/>
            <person name="Watson E.T."/>
            <person name="Lima T.G."/>
            <person name="Willett C.S."/>
            <person name="Edmands S."/>
            <person name="Li W."/>
            <person name="Burton R.S."/>
        </authorList>
    </citation>
    <scope>NUCLEOTIDE SEQUENCE [LARGE SCALE GENOMIC DNA]</scope>
    <source>
        <strain evidence="1 2">San Diego</strain>
    </source>
</reference>
<dbReference type="EMBL" id="VCGU01000001">
    <property type="protein sequence ID" value="TRY80269.1"/>
    <property type="molecule type" value="Genomic_DNA"/>
</dbReference>
<proteinExistence type="predicted"/>
<dbReference type="AlphaFoldDB" id="A0A553PRF6"/>
<comment type="caution">
    <text evidence="1">The sequence shown here is derived from an EMBL/GenBank/DDBJ whole genome shotgun (WGS) entry which is preliminary data.</text>
</comment>
<sequence>MSFHTTDLGCTAFSACDTFFESQILKDLMKSVRFDLALVDLKGNECGFKWISSFNIPTTAFWGLSFVGANSNLMRVGPNPFQCPQTLSRNGQKMSFMDLIRNLYLFCFEYVLIRYFQHAIPDMYSVEGRSCPKLEDLYENLEMIFVASGPLFE</sequence>
<evidence type="ECO:0000313" key="2">
    <source>
        <dbReference type="Proteomes" id="UP000318571"/>
    </source>
</evidence>
<dbReference type="Proteomes" id="UP000318571">
    <property type="component" value="Chromosome 12"/>
</dbReference>
<protein>
    <submittedName>
        <fullName evidence="1">Uncharacterized protein</fullName>
    </submittedName>
</protein>
<feature type="non-terminal residue" evidence="1">
    <location>
        <position position="153"/>
    </location>
</feature>
<dbReference type="SUPFAM" id="SSF53756">
    <property type="entry name" value="UDP-Glycosyltransferase/glycogen phosphorylase"/>
    <property type="match status" value="1"/>
</dbReference>
<gene>
    <name evidence="1" type="ORF">TCAL_13957</name>
</gene>
<evidence type="ECO:0000313" key="1">
    <source>
        <dbReference type="EMBL" id="TRY80269.1"/>
    </source>
</evidence>